<gene>
    <name evidence="2" type="ORF">NG665_06450</name>
</gene>
<dbReference type="Pfam" id="PF00078">
    <property type="entry name" value="RVT_1"/>
    <property type="match status" value="1"/>
</dbReference>
<dbReference type="GO" id="GO:0003964">
    <property type="term" value="F:RNA-directed DNA polymerase activity"/>
    <property type="evidence" value="ECO:0007669"/>
    <property type="project" value="UniProtKB-KW"/>
</dbReference>
<dbReference type="RefSeq" id="WP_252672896.1">
    <property type="nucleotide sequence ID" value="NZ_CP099547.1"/>
</dbReference>
<organism evidence="2 3">
    <name type="scientific">Arcanobacterium pinnipediorum</name>
    <dbReference type="NCBI Taxonomy" id="1503041"/>
    <lineage>
        <taxon>Bacteria</taxon>
        <taxon>Bacillati</taxon>
        <taxon>Actinomycetota</taxon>
        <taxon>Actinomycetes</taxon>
        <taxon>Actinomycetales</taxon>
        <taxon>Actinomycetaceae</taxon>
        <taxon>Arcanobacterium</taxon>
    </lineage>
</organism>
<keyword evidence="2" id="KW-0695">RNA-directed DNA polymerase</keyword>
<name>A0ABY5AG44_9ACTO</name>
<dbReference type="EMBL" id="CP099547">
    <property type="protein sequence ID" value="USR79027.1"/>
    <property type="molecule type" value="Genomic_DNA"/>
</dbReference>
<dbReference type="InterPro" id="IPR000477">
    <property type="entry name" value="RT_dom"/>
</dbReference>
<sequence>MVETKELTDLGNEEARTFLLHPSSYCNFSMPPYINLKGFLQAGQEWITETPVFDSSYYSSLTPKQKKKFYQTIGRCPDLNYLIRMNKDGRYAWRPLTLVHPYAYATLVIELTEHNNWEKLKTRFNTLYSETQNHVIVASKPRVALSKDSDSEDLLYKTSTKENISNWWDHFEQETVRQSIIYPFLAGTDIANFYSSIYTHSIAWAIEGRDNAKANHSLILLGNRIDALFQALNAGETIGIPQGNACSDIIAEIILANIDSQVIQAANNEKGIKDFKILRYRDDYRIMTKTRADAEIILQLLVDILAVYNLSLNSQKTWLSDDVISSAVKPEKLDFRRSFLIGRPVRAMSSDNARTVGEAIDKAITENSVLQETYYFQESLENITQSPDFLPQISEILSKSITETNLRDFLFYIREFAKSFPNSGSLQIALELYKKTIKSKPTLVKDVRLHIAIILDIVSSNPRCLVNGIAIFSLFLEKMPTELKSETVQQILDYFQTIPNVEYVRIWLQRIALGLHLNTSWDSKLCALVESPTNGPLWGTSFLSTDDINSESDKFTKIPLVDECVVQELSDIMSDHEYSPFSKYGS</sequence>
<protein>
    <submittedName>
        <fullName evidence="2">RNA-directed DNA polymerase</fullName>
    </submittedName>
</protein>
<keyword evidence="2" id="KW-0808">Transferase</keyword>
<evidence type="ECO:0000313" key="3">
    <source>
        <dbReference type="Proteomes" id="UP001056109"/>
    </source>
</evidence>
<feature type="domain" description="Reverse transcriptase" evidence="1">
    <location>
        <begin position="64"/>
        <end position="340"/>
    </location>
</feature>
<evidence type="ECO:0000313" key="2">
    <source>
        <dbReference type="EMBL" id="USR79027.1"/>
    </source>
</evidence>
<accession>A0ABY5AG44</accession>
<dbReference type="PROSITE" id="PS50878">
    <property type="entry name" value="RT_POL"/>
    <property type="match status" value="1"/>
</dbReference>
<proteinExistence type="predicted"/>
<keyword evidence="2" id="KW-0548">Nucleotidyltransferase</keyword>
<reference evidence="2" key="1">
    <citation type="submission" date="2022-06" db="EMBL/GenBank/DDBJ databases">
        <title>Complete Genome Sequence of Arcanobacterium pinnipediorum strain DSM 28752 isolated from a harbour seal.</title>
        <authorList>
            <person name="Borowiak M."/>
            <person name="Kreitlow A."/>
            <person name="Alssahen M."/>
            <person name="Malorny B."/>
            <person name="Laemmler C."/>
            <person name="Prenger-Berninghoff E."/>
            <person name="Siebert U."/>
            <person name="Ploetz M."/>
            <person name="Abdulmawjood A."/>
        </authorList>
    </citation>
    <scope>NUCLEOTIDE SEQUENCE</scope>
    <source>
        <strain evidence="2">DSM 28752</strain>
    </source>
</reference>
<dbReference type="Proteomes" id="UP001056109">
    <property type="component" value="Chromosome"/>
</dbReference>
<dbReference type="CDD" id="cd01646">
    <property type="entry name" value="RT_Bac_retron_I"/>
    <property type="match status" value="1"/>
</dbReference>
<evidence type="ECO:0000259" key="1">
    <source>
        <dbReference type="PROSITE" id="PS50878"/>
    </source>
</evidence>
<keyword evidence="3" id="KW-1185">Reference proteome</keyword>